<keyword evidence="14" id="KW-1185">Reference proteome</keyword>
<dbReference type="Pfam" id="PF21791">
    <property type="entry name" value="MDHAR3-like_C"/>
    <property type="match status" value="1"/>
</dbReference>
<gene>
    <name evidence="13" type="ORF">FCM35_KLT22297</name>
</gene>
<comment type="caution">
    <text evidence="13">The sequence shown here is derived from an EMBL/GenBank/DDBJ whole genome shotgun (WGS) entry which is preliminary data.</text>
</comment>
<dbReference type="EMBL" id="SWLB01000152">
    <property type="protein sequence ID" value="KAF3320102.1"/>
    <property type="molecule type" value="Genomic_DNA"/>
</dbReference>
<name>A0A833QKG6_9POAL</name>
<evidence type="ECO:0000256" key="3">
    <source>
        <dbReference type="ARBA" id="ARBA00022630"/>
    </source>
</evidence>
<evidence type="ECO:0000256" key="8">
    <source>
        <dbReference type="ARBA" id="ARBA00023284"/>
    </source>
</evidence>
<dbReference type="Pfam" id="PF07992">
    <property type="entry name" value="Pyr_redox_2"/>
    <property type="match status" value="1"/>
</dbReference>
<dbReference type="SUPFAM" id="SSF51905">
    <property type="entry name" value="FAD/NAD(P)-binding domain"/>
    <property type="match status" value="1"/>
</dbReference>
<keyword evidence="3" id="KW-0285">Flavoprotein</keyword>
<evidence type="ECO:0000256" key="9">
    <source>
        <dbReference type="ARBA" id="ARBA00038920"/>
    </source>
</evidence>
<dbReference type="Gene3D" id="3.50.50.60">
    <property type="entry name" value="FAD/NAD(P)-binding domain"/>
    <property type="match status" value="2"/>
</dbReference>
<dbReference type="PRINTS" id="PR00411">
    <property type="entry name" value="PNDRDTASEI"/>
</dbReference>
<evidence type="ECO:0000256" key="10">
    <source>
        <dbReference type="ARBA" id="ARBA00048948"/>
    </source>
</evidence>
<dbReference type="GO" id="GO:0016656">
    <property type="term" value="F:monodehydroascorbate reductase (NADH) activity"/>
    <property type="evidence" value="ECO:0007669"/>
    <property type="project" value="UniProtKB-EC"/>
</dbReference>
<dbReference type="Proteomes" id="UP000623129">
    <property type="component" value="Unassembled WGS sequence"/>
</dbReference>
<comment type="catalytic activity">
    <reaction evidence="10">
        <text>2 monodehydro-L-ascorbate radical + NADH + H(+) = 2 L-ascorbate + NAD(+)</text>
        <dbReference type="Rhea" id="RHEA:14581"/>
        <dbReference type="ChEBI" id="CHEBI:15378"/>
        <dbReference type="ChEBI" id="CHEBI:38290"/>
        <dbReference type="ChEBI" id="CHEBI:57540"/>
        <dbReference type="ChEBI" id="CHEBI:57945"/>
        <dbReference type="ChEBI" id="CHEBI:59513"/>
        <dbReference type="EC" id="1.6.5.4"/>
    </reaction>
</comment>
<proteinExistence type="inferred from homology"/>
<sequence length="436" mass="46773">MAEKHFKYVIVGGGVAAGYAAQEFSKQGINPGELAIISKEAVAPYERPALSKAYLFPQGAARLPGFHCCVGGGGERLSPEWYAEKGRIELILSTEIVKADLSSKSLTSAAGATFTYNILIIATGSSTIKLTDFGVQGADANNILYLREIDDADKIVAAIQAKKDGKAIVVGGGYIGLEISAVLRLNNLDVTMVYPEPWCMPRLFTAGIAAFYEGYYANKGVKIVKGTVAVGFDSDTSGDVTTVKLKDGRVLDADIVVVGVGGRPLTSLFKGQVAEEKGGIKTDSFFQTSVPGVYAVGDVATFPMKLYGDMRRVEHVDHARKSAEQAVKAIKASEEAKSIDEYDYLPYFYSRSFDLSWQFYGDNVGEETVLFGDSDPASAKPKFGSYWIKDGKIYGAFLEGGSADENKAIAKVARVQPAVSDKNVLAQEGLQFACKI</sequence>
<evidence type="ECO:0000256" key="5">
    <source>
        <dbReference type="ARBA" id="ARBA00022857"/>
    </source>
</evidence>
<comment type="similarity">
    <text evidence="2">Belongs to the FAD-dependent oxidoreductase family.</text>
</comment>
<keyword evidence="4" id="KW-0274">FAD</keyword>
<dbReference type="InterPro" id="IPR050446">
    <property type="entry name" value="FAD-oxidoreductase/Apoptosis"/>
</dbReference>
<keyword evidence="5" id="KW-0521">NADP</keyword>
<dbReference type="OrthoDB" id="432169at2759"/>
<dbReference type="AlphaFoldDB" id="A0A833QKG6"/>
<evidence type="ECO:0000256" key="1">
    <source>
        <dbReference type="ARBA" id="ARBA00001974"/>
    </source>
</evidence>
<evidence type="ECO:0000259" key="12">
    <source>
        <dbReference type="Pfam" id="PF21791"/>
    </source>
</evidence>
<feature type="domain" description="FAD/NAD(P)-binding" evidence="11">
    <location>
        <begin position="6"/>
        <end position="323"/>
    </location>
</feature>
<dbReference type="InterPro" id="IPR036188">
    <property type="entry name" value="FAD/NAD-bd_sf"/>
</dbReference>
<accession>A0A833QKG6</accession>
<evidence type="ECO:0000256" key="6">
    <source>
        <dbReference type="ARBA" id="ARBA00023002"/>
    </source>
</evidence>
<organism evidence="13 14">
    <name type="scientific">Carex littledalei</name>
    <dbReference type="NCBI Taxonomy" id="544730"/>
    <lineage>
        <taxon>Eukaryota</taxon>
        <taxon>Viridiplantae</taxon>
        <taxon>Streptophyta</taxon>
        <taxon>Embryophyta</taxon>
        <taxon>Tracheophyta</taxon>
        <taxon>Spermatophyta</taxon>
        <taxon>Magnoliopsida</taxon>
        <taxon>Liliopsida</taxon>
        <taxon>Poales</taxon>
        <taxon>Cyperaceae</taxon>
        <taxon>Cyperoideae</taxon>
        <taxon>Cariceae</taxon>
        <taxon>Carex</taxon>
        <taxon>Carex subgen. Euthyceras</taxon>
    </lineage>
</organism>
<dbReference type="PANTHER" id="PTHR43557">
    <property type="entry name" value="APOPTOSIS-INDUCING FACTOR 1"/>
    <property type="match status" value="1"/>
</dbReference>
<dbReference type="InterPro" id="IPR016156">
    <property type="entry name" value="FAD/NAD-linked_Rdtase_dimer_sf"/>
</dbReference>
<dbReference type="InterPro" id="IPR023753">
    <property type="entry name" value="FAD/NAD-binding_dom"/>
</dbReference>
<evidence type="ECO:0000313" key="14">
    <source>
        <dbReference type="Proteomes" id="UP000623129"/>
    </source>
</evidence>
<feature type="domain" description="Monodehydroascorbate reductase 3-like C-terminal" evidence="12">
    <location>
        <begin position="345"/>
        <end position="433"/>
    </location>
</feature>
<evidence type="ECO:0000256" key="2">
    <source>
        <dbReference type="ARBA" id="ARBA00006442"/>
    </source>
</evidence>
<protein>
    <recommendedName>
        <fullName evidence="9">monodehydroascorbate reductase (NADH)</fullName>
        <ecNumber evidence="9">1.6.5.4</ecNumber>
    </recommendedName>
</protein>
<dbReference type="Gene3D" id="3.30.390.30">
    <property type="match status" value="1"/>
</dbReference>
<keyword evidence="6" id="KW-0560">Oxidoreductase</keyword>
<evidence type="ECO:0000256" key="7">
    <source>
        <dbReference type="ARBA" id="ARBA00023027"/>
    </source>
</evidence>
<evidence type="ECO:0000259" key="11">
    <source>
        <dbReference type="Pfam" id="PF07992"/>
    </source>
</evidence>
<reference evidence="13" key="1">
    <citation type="submission" date="2020-01" db="EMBL/GenBank/DDBJ databases">
        <title>Genome sequence of Kobresia littledalei, the first chromosome-level genome in the family Cyperaceae.</title>
        <authorList>
            <person name="Qu G."/>
        </authorList>
    </citation>
    <scope>NUCLEOTIDE SEQUENCE</scope>
    <source>
        <strain evidence="13">C.B.Clarke</strain>
        <tissue evidence="13">Leaf</tissue>
    </source>
</reference>
<keyword evidence="8" id="KW-0676">Redox-active center</keyword>
<dbReference type="PRINTS" id="PR00368">
    <property type="entry name" value="FADPNR"/>
</dbReference>
<dbReference type="SUPFAM" id="SSF55424">
    <property type="entry name" value="FAD/NAD-linked reductases, dimerisation (C-terminal) domain"/>
    <property type="match status" value="1"/>
</dbReference>
<dbReference type="PANTHER" id="PTHR43557:SF5">
    <property type="entry name" value="MONODEHYDROASCORBATE REDUCTASE 1, PEROXISOMAL"/>
    <property type="match status" value="1"/>
</dbReference>
<dbReference type="EC" id="1.6.5.4" evidence="9"/>
<evidence type="ECO:0000256" key="4">
    <source>
        <dbReference type="ARBA" id="ARBA00022827"/>
    </source>
</evidence>
<comment type="cofactor">
    <cofactor evidence="1">
        <name>FAD</name>
        <dbReference type="ChEBI" id="CHEBI:57692"/>
    </cofactor>
</comment>
<evidence type="ECO:0000313" key="13">
    <source>
        <dbReference type="EMBL" id="KAF3320102.1"/>
    </source>
</evidence>
<dbReference type="GO" id="GO:0005737">
    <property type="term" value="C:cytoplasm"/>
    <property type="evidence" value="ECO:0007669"/>
    <property type="project" value="TreeGrafter"/>
</dbReference>
<dbReference type="FunFam" id="3.30.390.30:FF:000013">
    <property type="entry name" value="Monodehydroascorbate reductase 3"/>
    <property type="match status" value="1"/>
</dbReference>
<dbReference type="FunFam" id="3.50.50.60:FF:000155">
    <property type="entry name" value="Monodehydroascorbate reductase 3"/>
    <property type="match status" value="1"/>
</dbReference>
<keyword evidence="7" id="KW-0520">NAD</keyword>
<dbReference type="InterPro" id="IPR048618">
    <property type="entry name" value="MDHAR3-like_C"/>
</dbReference>